<comment type="caution">
    <text evidence="1">The sequence shown here is derived from an EMBL/GenBank/DDBJ whole genome shotgun (WGS) entry which is preliminary data.</text>
</comment>
<proteinExistence type="predicted"/>
<evidence type="ECO:0000313" key="2">
    <source>
        <dbReference type="Proteomes" id="UP000297998"/>
    </source>
</evidence>
<reference evidence="1 2" key="1">
    <citation type="submission" date="2019-03" db="EMBL/GenBank/DDBJ databases">
        <title>Empedobacter tilapiae sp. nov., isolated from an intestine of Nile tilapia Oreochromis niloticus.</title>
        <authorList>
            <person name="Kim Y.-O."/>
            <person name="Yoon J.-H."/>
        </authorList>
    </citation>
    <scope>NUCLEOTIDE SEQUENCE [LARGE SCALE GENOMIC DNA]</scope>
    <source>
        <strain evidence="1 2">MRS2</strain>
    </source>
</reference>
<dbReference type="Proteomes" id="UP000297998">
    <property type="component" value="Unassembled WGS sequence"/>
</dbReference>
<evidence type="ECO:0000313" key="1">
    <source>
        <dbReference type="EMBL" id="TGN21426.1"/>
    </source>
</evidence>
<keyword evidence="2" id="KW-1185">Reference proteome</keyword>
<dbReference type="AlphaFoldDB" id="A0A4Z1AWN3"/>
<dbReference type="OrthoDB" id="1208848at2"/>
<dbReference type="EMBL" id="SRPE01000024">
    <property type="protein sequence ID" value="TGN21426.1"/>
    <property type="molecule type" value="Genomic_DNA"/>
</dbReference>
<sequence length="618" mass="66466">MKNTKNIFYILIAILLMNVKIYAQDIQVLNIPDSNRNPTADNGYTLNGSKMTNALSKLQNPINFGTSGIIGHKLIINNNFGISGSIKSTGDIMSYDIIFIGAFSSNSSFSVSEMDILLEWSSLPGKVLLIMEQASGSPISTHMGYGIANGNLNPTTPLVSDKENFINIFSGAFGNVTSLYQGGGSQGYFSTNCRGISLAKNSNGNSTILFNNKYRDLLFADTDFFTSVGGTISAGSSITNDTDIAWGNVWSWAISEVVNQKVPQINLVEGGEAYTNQIMPIIIGTSAEISLRNNLGNVVGWQTSINGSTWTDVNNTSSIHLSYPNPVNNQQFRAIVGSASCGYVYSIPVTITTVKDCTKPGDFLTAGIPTNSGITTHSKQEVWPGIIPNGFLALESNTKGMVITRVQNSTKITEPKEGMIIYNIDAKCVQLYNGTIWNCIKNTCGSSGETPRKIRLGSYGSWVIGGNAFPAYNSQLTNPVNYGPTGTFKGITGFEFSNITSLLETTTAAQLKVNYDIINGFFEKVSSENAQKIADYVKLGGVAIINIDNPQYDFSAILNSFGITGPYSSYGEINARSSITNQLSNVFGDTKDIALLGSDTQGRVLANQLPSTSTIYAN</sequence>
<name>A0A4Z1AWN3_9FLAO</name>
<accession>A0A4Z1AWN3</accession>
<protein>
    <submittedName>
        <fullName evidence="1">Uncharacterized protein</fullName>
    </submittedName>
</protein>
<organism evidence="1 2">
    <name type="scientific">Empedobacter tilapiae</name>
    <dbReference type="NCBI Taxonomy" id="2491114"/>
    <lineage>
        <taxon>Bacteria</taxon>
        <taxon>Pseudomonadati</taxon>
        <taxon>Bacteroidota</taxon>
        <taxon>Flavobacteriia</taxon>
        <taxon>Flavobacteriales</taxon>
        <taxon>Weeksellaceae</taxon>
        <taxon>Empedobacter</taxon>
    </lineage>
</organism>
<feature type="non-terminal residue" evidence="1">
    <location>
        <position position="618"/>
    </location>
</feature>
<gene>
    <name evidence="1" type="ORF">E4J94_17515</name>
</gene>